<dbReference type="Gene3D" id="3.20.20.100">
    <property type="entry name" value="NADP-dependent oxidoreductase domain"/>
    <property type="match status" value="1"/>
</dbReference>
<dbReference type="KEGG" id="hara:AArcS_2189"/>
<proteinExistence type="inferred from homology"/>
<dbReference type="EMBL" id="CP064786">
    <property type="protein sequence ID" value="QSG03386.1"/>
    <property type="molecule type" value="Genomic_DNA"/>
</dbReference>
<evidence type="ECO:0000256" key="1">
    <source>
        <dbReference type="ARBA" id="ARBA00007905"/>
    </source>
</evidence>
<evidence type="ECO:0000313" key="5">
    <source>
        <dbReference type="EMBL" id="QSG03386.1"/>
    </source>
</evidence>
<evidence type="ECO:0000313" key="6">
    <source>
        <dbReference type="Proteomes" id="UP000663586"/>
    </source>
</evidence>
<dbReference type="PROSITE" id="PS00062">
    <property type="entry name" value="ALDOKETO_REDUCTASE_2"/>
    <property type="match status" value="1"/>
</dbReference>
<dbReference type="GO" id="GO:0016616">
    <property type="term" value="F:oxidoreductase activity, acting on the CH-OH group of donors, NAD or NADP as acceptor"/>
    <property type="evidence" value="ECO:0007669"/>
    <property type="project" value="UniProtKB-ARBA"/>
</dbReference>
<dbReference type="AlphaFoldDB" id="A0A897MZ36"/>
<evidence type="ECO:0000256" key="3">
    <source>
        <dbReference type="ARBA" id="ARBA00023002"/>
    </source>
</evidence>
<keyword evidence="2" id="KW-0521">NADP</keyword>
<dbReference type="PROSITE" id="PS00798">
    <property type="entry name" value="ALDOKETO_REDUCTASE_1"/>
    <property type="match status" value="1"/>
</dbReference>
<dbReference type="GeneID" id="70685565"/>
<evidence type="ECO:0000256" key="2">
    <source>
        <dbReference type="ARBA" id="ARBA00022857"/>
    </source>
</evidence>
<dbReference type="RefSeq" id="WP_238477438.1">
    <property type="nucleotide sequence ID" value="NZ_CP064786.1"/>
</dbReference>
<feature type="domain" description="NADP-dependent oxidoreductase" evidence="4">
    <location>
        <begin position="7"/>
        <end position="250"/>
    </location>
</feature>
<dbReference type="InterPro" id="IPR018170">
    <property type="entry name" value="Aldo/ket_reductase_CS"/>
</dbReference>
<dbReference type="InterPro" id="IPR036812">
    <property type="entry name" value="NAD(P)_OxRdtase_dom_sf"/>
</dbReference>
<dbReference type="InterPro" id="IPR023210">
    <property type="entry name" value="NADP_OxRdtase_dom"/>
</dbReference>
<dbReference type="PANTHER" id="PTHR43827:SF3">
    <property type="entry name" value="NADP-DEPENDENT OXIDOREDUCTASE DOMAIN-CONTAINING PROTEIN"/>
    <property type="match status" value="1"/>
</dbReference>
<dbReference type="SUPFAM" id="SSF51430">
    <property type="entry name" value="NAD(P)-linked oxidoreductase"/>
    <property type="match status" value="1"/>
</dbReference>
<keyword evidence="6" id="KW-1185">Reference proteome</keyword>
<reference evidence="5" key="1">
    <citation type="submission" date="2020-11" db="EMBL/GenBank/DDBJ databases">
        <title>Carbohydrate-dependent, anaerobic sulfur respiration: A novel catabolism in halophilic archaea.</title>
        <authorList>
            <person name="Sorokin D.Y."/>
            <person name="Messina E."/>
            <person name="Smedile F."/>
            <person name="La Cono V."/>
            <person name="Hallsworth J.E."/>
            <person name="Yakimov M.M."/>
        </authorList>
    </citation>
    <scope>NUCLEOTIDE SEQUENCE</scope>
    <source>
        <strain evidence="5">AArc-S</strain>
    </source>
</reference>
<evidence type="ECO:0000259" key="4">
    <source>
        <dbReference type="Pfam" id="PF00248"/>
    </source>
</evidence>
<dbReference type="PANTHER" id="PTHR43827">
    <property type="entry name" value="2,5-DIKETO-D-GLUCONIC ACID REDUCTASE"/>
    <property type="match status" value="1"/>
</dbReference>
<accession>A0A897MZ36</accession>
<comment type="similarity">
    <text evidence="1">Belongs to the aldo/keto reductase family.</text>
</comment>
<dbReference type="PIRSF" id="PIRSF000097">
    <property type="entry name" value="AKR"/>
    <property type="match status" value="1"/>
</dbReference>
<keyword evidence="3" id="KW-0560">Oxidoreductase</keyword>
<name>A0A897MZ36_9EURY</name>
<dbReference type="PRINTS" id="PR00069">
    <property type="entry name" value="ALDKETRDTASE"/>
</dbReference>
<organism evidence="5 6">
    <name type="scientific">Natranaeroarchaeum sulfidigenes</name>
    <dbReference type="NCBI Taxonomy" id="2784880"/>
    <lineage>
        <taxon>Archaea</taxon>
        <taxon>Methanobacteriati</taxon>
        <taxon>Methanobacteriota</taxon>
        <taxon>Stenosarchaea group</taxon>
        <taxon>Halobacteria</taxon>
        <taxon>Halobacteriales</taxon>
        <taxon>Natronoarchaeaceae</taxon>
        <taxon>Natranaeroarchaeum</taxon>
    </lineage>
</organism>
<protein>
    <submittedName>
        <fullName evidence="5">Aldo/keto reductase, related to diketogulonate reductase</fullName>
    </submittedName>
</protein>
<dbReference type="FunFam" id="3.20.20.100:FF:000002">
    <property type="entry name" value="2,5-diketo-D-gluconic acid reductase A"/>
    <property type="match status" value="1"/>
</dbReference>
<dbReference type="Proteomes" id="UP000663586">
    <property type="component" value="Chromosome"/>
</dbReference>
<gene>
    <name evidence="5" type="primary">ara12</name>
    <name evidence="5" type="ORF">AArcS_2189</name>
</gene>
<sequence length="263" mass="29876">MQTLPDIGLGTFQNTYRDECVESVVTALDEGYRHIDTAQVYDTEPFVGEAIESSSVDREDIFVATKIWNENLGYDDVLDSFDESLDRLGLEEVDLLYAHWPAGAYDAEETLSAFDELYDAGKIRNVGVSNFTKPLLDEAIDQLDAPLYANQIEVHPLCQQRELVEYCKSNDIEVVAYSPLARGRVIDIPELRDIGETRECTAAQVSLAWLREQDITPIPMAQTKRFIKENYESLEVKLTDEDHQTIATLDEGRRTIDPEYAPW</sequence>
<dbReference type="InterPro" id="IPR020471">
    <property type="entry name" value="AKR"/>
</dbReference>
<dbReference type="Pfam" id="PF00248">
    <property type="entry name" value="Aldo_ket_red"/>
    <property type="match status" value="1"/>
</dbReference>